<evidence type="ECO:0000313" key="1">
    <source>
        <dbReference type="EMBL" id="KIU12391.1"/>
    </source>
</evidence>
<accession>A0A0A0YGR2</accession>
<dbReference type="RefSeq" id="WP_003245246.1">
    <property type="nucleotide sequence ID" value="NZ_AP024621.1"/>
</dbReference>
<gene>
    <name evidence="2" type="ORF">B4122_4620</name>
    <name evidence="3" type="ORF">J5227_11460</name>
    <name evidence="4" type="ORF">P5633_16675</name>
    <name evidence="5" type="ORF">QL281_20160</name>
    <name evidence="1" type="ORF">SC09_Contig19orf00856</name>
</gene>
<organism evidence="1 6">
    <name type="scientific">Bacillus subtilis</name>
    <dbReference type="NCBI Taxonomy" id="1423"/>
    <lineage>
        <taxon>Bacteria</taxon>
        <taxon>Bacillati</taxon>
        <taxon>Bacillota</taxon>
        <taxon>Bacilli</taxon>
        <taxon>Bacillales</taxon>
        <taxon>Bacillaceae</taxon>
        <taxon>Bacillus</taxon>
    </lineage>
</organism>
<reference evidence="2 7" key="2">
    <citation type="submission" date="2015-09" db="EMBL/GenBank/DDBJ databases">
        <title>Spore heat resistance.</title>
        <authorList>
            <person name="Boekhorst J."/>
            <person name="Berendsen E.M."/>
            <person name="Wells-Bennik M.H."/>
            <person name="Kuipers O.P."/>
        </authorList>
    </citation>
    <scope>NUCLEOTIDE SEQUENCE [LARGE SCALE GENOMIC DNA]</scope>
    <source>
        <strain evidence="2 7">B4122</strain>
    </source>
</reference>
<dbReference type="EMBL" id="LJZV01000034">
    <property type="protein sequence ID" value="KZD87113.1"/>
    <property type="molecule type" value="Genomic_DNA"/>
</dbReference>
<evidence type="ECO:0000313" key="3">
    <source>
        <dbReference type="EMBL" id="MBO3794905.1"/>
    </source>
</evidence>
<proteinExistence type="predicted"/>
<dbReference type="STRING" id="483913.AN935_07320"/>
<dbReference type="GeneID" id="86874092"/>
<reference evidence="5" key="5">
    <citation type="submission" date="2023-05" db="EMBL/GenBank/DDBJ databases">
        <title>Complete genome sequence of Bacillus subtilis SRCM117797 isolated from Soybean paste.</title>
        <authorList>
            <person name="Abraha H.B."/>
            <person name="Kim K.-P."/>
            <person name="Ryu M.-S."/>
            <person name="Jeong D.-Y."/>
        </authorList>
    </citation>
    <scope>NUCLEOTIDE SEQUENCE</scope>
    <source>
        <strain evidence="5">SRCM117797</strain>
    </source>
</reference>
<evidence type="ECO:0000313" key="6">
    <source>
        <dbReference type="Proteomes" id="UP000032247"/>
    </source>
</evidence>
<dbReference type="EMBL" id="CP125292">
    <property type="protein sequence ID" value="WHM21061.1"/>
    <property type="molecule type" value="Genomic_DNA"/>
</dbReference>
<reference evidence="1 6" key="1">
    <citation type="submission" date="2014-12" db="EMBL/GenBank/DDBJ databases">
        <title>Comparative genome analysis of Bacillus coagulans HM-08, Clostridium butyricum HM-68, Bacillus subtilis HM-66 and Bacillus licheniformis BL-09.</title>
        <authorList>
            <person name="Zhang H."/>
        </authorList>
    </citation>
    <scope>NUCLEOTIDE SEQUENCE [LARGE SCALE GENOMIC DNA]</scope>
    <source>
        <strain evidence="1 6">HM-66</strain>
    </source>
</reference>
<evidence type="ECO:0000313" key="4">
    <source>
        <dbReference type="EMBL" id="WEY83967.1"/>
    </source>
</evidence>
<reference evidence="4" key="4">
    <citation type="submission" date="2023-03" db="EMBL/GenBank/DDBJ databases">
        <title>Complete genome sequences of 52 Bacillus and Priestia strains isolated from West-African fermentations and 26 reference strains from the DSMZ collection.</title>
        <authorList>
            <person name="Wiedenbein E.S."/>
            <person name="Canoy T.S."/>
            <person name="Hui Y."/>
            <person name="Parkouda C."/>
            <person name="Dawende C."/>
            <person name="Ametefe E."/>
            <person name="Jespersen L."/>
            <person name="Nielsen D.S."/>
        </authorList>
    </citation>
    <scope>NUCLEOTIDE SEQUENCE</scope>
    <source>
        <strain evidence="4">PRO56</strain>
    </source>
</reference>
<evidence type="ECO:0000313" key="5">
    <source>
        <dbReference type="EMBL" id="WHM21061.1"/>
    </source>
</evidence>
<dbReference type="EMBL" id="JXBC01000002">
    <property type="protein sequence ID" value="KIU12391.1"/>
    <property type="molecule type" value="Genomic_DNA"/>
</dbReference>
<dbReference type="EMBL" id="CP120576">
    <property type="protein sequence ID" value="WEY83967.1"/>
    <property type="molecule type" value="Genomic_DNA"/>
</dbReference>
<reference evidence="3" key="3">
    <citation type="submission" date="2021-03" db="EMBL/GenBank/DDBJ databases">
        <title>Isolation of Bacillus subtilis from fermented food sample.</title>
        <authorList>
            <person name="Lakshmanan V."/>
            <person name="Athira K."/>
            <person name="Rajagopal K."/>
        </authorList>
    </citation>
    <scope>NUCLEOTIDE SEQUENCE</scope>
    <source>
        <strain evidence="3">S1</strain>
    </source>
</reference>
<dbReference type="Proteomes" id="UP000665181">
    <property type="component" value="Unassembled WGS sequence"/>
</dbReference>
<dbReference type="Proteomes" id="UP000076442">
    <property type="component" value="Unassembled WGS sequence"/>
</dbReference>
<dbReference type="Proteomes" id="UP001214898">
    <property type="component" value="Chromosome"/>
</dbReference>
<protein>
    <submittedName>
        <fullName evidence="1">Uncharacterized protein</fullName>
    </submittedName>
</protein>
<evidence type="ECO:0000313" key="2">
    <source>
        <dbReference type="EMBL" id="KZD87113.1"/>
    </source>
</evidence>
<dbReference type="Proteomes" id="UP000032247">
    <property type="component" value="Unassembled WGS sequence"/>
</dbReference>
<sequence length="53" mass="6393">MGTLVIFKENEMTVLEDISEETYLNMKKESADLQEEHPPYLIWHEDLHFDYGY</sequence>
<dbReference type="PATRIC" id="fig|1423.173.peg.1273"/>
<evidence type="ECO:0000313" key="7">
    <source>
        <dbReference type="Proteomes" id="UP000076442"/>
    </source>
</evidence>
<dbReference type="OMA" id="IFDQDQM"/>
<dbReference type="EMBL" id="JAGFPW010000008">
    <property type="protein sequence ID" value="MBO3794905.1"/>
    <property type="molecule type" value="Genomic_DNA"/>
</dbReference>
<dbReference type="AlphaFoldDB" id="A0A0A0YGR2"/>
<name>A0A0A0YGR2_BACIU</name>
<dbReference type="Proteomes" id="UP001229422">
    <property type="component" value="Chromosome"/>
</dbReference>